<dbReference type="Gene3D" id="3.40.50.1820">
    <property type="entry name" value="alpha/beta hydrolase"/>
    <property type="match status" value="1"/>
</dbReference>
<evidence type="ECO:0000256" key="3">
    <source>
        <dbReference type="ARBA" id="ARBA00024293"/>
    </source>
</evidence>
<dbReference type="KEGG" id="nyu:D7D52_28635"/>
<dbReference type="PANTHER" id="PTHR11487:SF0">
    <property type="entry name" value="S-ACYL FATTY ACID SYNTHASE THIOESTERASE, MEDIUM CHAIN"/>
    <property type="match status" value="1"/>
</dbReference>
<evidence type="ECO:0000256" key="1">
    <source>
        <dbReference type="ARBA" id="ARBA00007169"/>
    </source>
</evidence>
<name>A0A386ZKK0_9NOCA</name>
<evidence type="ECO:0000256" key="2">
    <source>
        <dbReference type="ARBA" id="ARBA00015007"/>
    </source>
</evidence>
<dbReference type="Pfam" id="PF00975">
    <property type="entry name" value="Thioesterase"/>
    <property type="match status" value="1"/>
</dbReference>
<dbReference type="RefSeq" id="WP_120741304.1">
    <property type="nucleotide sequence ID" value="NZ_CP032568.1"/>
</dbReference>
<sequence>MSNSLGWIRKFHRPRTPGSPTLLICPHAGGGASTYRPFSKALSERFDVAIFQYPGRQDRARETALRSVPEIAAGAFAEFERSPQNNSAPITVFGHSMGSVVAFEFTRLAAEAGIPVRLLAVSGAVAPWRVADMPPHPTEDEQLLDHVGGLQGTGADVLANRELMRMALPALKADYAAFDAYTCPREAVLDAPVHALGGEDDEFVTMGDLYGWQQHTSQELQVTMFEGGHFYLHDHVAAIAETLAAEPIREPVGR</sequence>
<organism evidence="5 6">
    <name type="scientific">Nocardia yunnanensis</name>
    <dbReference type="NCBI Taxonomy" id="2382165"/>
    <lineage>
        <taxon>Bacteria</taxon>
        <taxon>Bacillati</taxon>
        <taxon>Actinomycetota</taxon>
        <taxon>Actinomycetes</taxon>
        <taxon>Mycobacteriales</taxon>
        <taxon>Nocardiaceae</taxon>
        <taxon>Nocardia</taxon>
    </lineage>
</organism>
<dbReference type="PANTHER" id="PTHR11487">
    <property type="entry name" value="THIOESTERASE"/>
    <property type="match status" value="1"/>
</dbReference>
<dbReference type="SUPFAM" id="SSF53474">
    <property type="entry name" value="alpha/beta-Hydrolases"/>
    <property type="match status" value="1"/>
</dbReference>
<evidence type="ECO:0000313" key="6">
    <source>
        <dbReference type="Proteomes" id="UP000267164"/>
    </source>
</evidence>
<dbReference type="GO" id="GO:0008610">
    <property type="term" value="P:lipid biosynthetic process"/>
    <property type="evidence" value="ECO:0007669"/>
    <property type="project" value="TreeGrafter"/>
</dbReference>
<feature type="domain" description="Thioesterase" evidence="4">
    <location>
        <begin position="21"/>
        <end position="244"/>
    </location>
</feature>
<comment type="catalytic activity">
    <reaction evidence="3">
        <text>a fatty acyl-CoA + H2O = a fatty acid + CoA + H(+)</text>
        <dbReference type="Rhea" id="RHEA:16781"/>
        <dbReference type="ChEBI" id="CHEBI:15377"/>
        <dbReference type="ChEBI" id="CHEBI:15378"/>
        <dbReference type="ChEBI" id="CHEBI:28868"/>
        <dbReference type="ChEBI" id="CHEBI:57287"/>
        <dbReference type="ChEBI" id="CHEBI:77636"/>
    </reaction>
</comment>
<comment type="similarity">
    <text evidence="1">Belongs to the thioesterase family.</text>
</comment>
<dbReference type="OrthoDB" id="8480037at2"/>
<dbReference type="InterPro" id="IPR012223">
    <property type="entry name" value="TEII"/>
</dbReference>
<evidence type="ECO:0000259" key="4">
    <source>
        <dbReference type="Pfam" id="PF00975"/>
    </source>
</evidence>
<dbReference type="InterPro" id="IPR001031">
    <property type="entry name" value="Thioesterase"/>
</dbReference>
<reference evidence="5 6" key="1">
    <citation type="submission" date="2018-09" db="EMBL/GenBank/DDBJ databases">
        <title>Nocardia yunnanensis sp. nov., an actinomycete isolated from a soil sample.</title>
        <authorList>
            <person name="Zhang J."/>
        </authorList>
    </citation>
    <scope>NUCLEOTIDE SEQUENCE [LARGE SCALE GENOMIC DNA]</scope>
    <source>
        <strain evidence="5 6">CFHS0054</strain>
    </source>
</reference>
<dbReference type="Proteomes" id="UP000267164">
    <property type="component" value="Chromosome"/>
</dbReference>
<protein>
    <recommendedName>
        <fullName evidence="2">Thioesterase TesA</fullName>
    </recommendedName>
</protein>
<evidence type="ECO:0000313" key="5">
    <source>
        <dbReference type="EMBL" id="AYF77125.1"/>
    </source>
</evidence>
<dbReference type="InterPro" id="IPR029058">
    <property type="entry name" value="AB_hydrolase_fold"/>
</dbReference>
<dbReference type="EMBL" id="CP032568">
    <property type="protein sequence ID" value="AYF77125.1"/>
    <property type="molecule type" value="Genomic_DNA"/>
</dbReference>
<gene>
    <name evidence="5" type="ORF">D7D52_28635</name>
</gene>
<accession>A0A386ZKK0</accession>
<keyword evidence="6" id="KW-1185">Reference proteome</keyword>
<proteinExistence type="inferred from homology"/>
<dbReference type="AlphaFoldDB" id="A0A386ZKK0"/>